<comment type="pathway">
    <text evidence="12">Carbohydrate metabolism; D-ribose degradation; D-ribose 5-phosphate from beta-D-ribopyranose: step 2/2.</text>
</comment>
<comment type="caution">
    <text evidence="14">The sequence shown here is derived from an EMBL/GenBank/DDBJ whole genome shotgun (WGS) entry which is preliminary data.</text>
</comment>
<dbReference type="eggNOG" id="COG0524">
    <property type="taxonomic scope" value="Bacteria"/>
</dbReference>
<dbReference type="GO" id="GO:0005524">
    <property type="term" value="F:ATP binding"/>
    <property type="evidence" value="ECO:0007669"/>
    <property type="project" value="UniProtKB-UniRule"/>
</dbReference>
<dbReference type="Proteomes" id="UP000051181">
    <property type="component" value="Unassembled WGS sequence"/>
</dbReference>
<dbReference type="UniPathway" id="UPA00916">
    <property type="reaction ID" value="UER00889"/>
</dbReference>
<dbReference type="EC" id="2.7.1.15" evidence="2 12"/>
<comment type="function">
    <text evidence="12">Catalyzes the phosphorylation of ribose at O-5 in a reaction requiring ATP and magnesium. The resulting D-ribose-5-phosphate can then be used either for sythesis of nucleotides, histidine, and tryptophan, or as a component of the pentose phosphate pathway.</text>
</comment>
<dbReference type="NCBIfam" id="TIGR02152">
    <property type="entry name" value="D_ribokin_bact"/>
    <property type="match status" value="1"/>
</dbReference>
<feature type="binding site" evidence="12">
    <location>
        <position position="140"/>
    </location>
    <ligand>
        <name>substrate</name>
    </ligand>
</feature>
<dbReference type="Gene3D" id="3.40.1190.20">
    <property type="match status" value="1"/>
</dbReference>
<comment type="subcellular location">
    <subcellularLocation>
        <location evidence="12">Cytoplasm</location>
    </subcellularLocation>
</comment>
<feature type="active site" description="Proton acceptor" evidence="12">
    <location>
        <position position="253"/>
    </location>
</feature>
<dbReference type="PRINTS" id="PR00990">
    <property type="entry name" value="RIBOKINASE"/>
</dbReference>
<accession>A0A0R1FID7</accession>
<comment type="caution">
    <text evidence="12">Lacks conserved residue(s) required for the propagation of feature annotation.</text>
</comment>
<feature type="binding site" evidence="12">
    <location>
        <position position="287"/>
    </location>
    <ligand>
        <name>K(+)</name>
        <dbReference type="ChEBI" id="CHEBI:29103"/>
    </ligand>
</feature>
<feature type="binding site" evidence="12">
    <location>
        <begin position="221"/>
        <end position="226"/>
    </location>
    <ligand>
        <name>ATP</name>
        <dbReference type="ChEBI" id="CHEBI:30616"/>
    </ligand>
</feature>
<feature type="binding site" evidence="12">
    <location>
        <begin position="252"/>
        <end position="253"/>
    </location>
    <ligand>
        <name>ATP</name>
        <dbReference type="ChEBI" id="CHEBI:30616"/>
    </ligand>
</feature>
<evidence type="ECO:0000256" key="8">
    <source>
        <dbReference type="ARBA" id="ARBA00022840"/>
    </source>
</evidence>
<comment type="catalytic activity">
    <reaction evidence="12">
        <text>D-ribose + ATP = D-ribose 5-phosphate + ADP + H(+)</text>
        <dbReference type="Rhea" id="RHEA:13697"/>
        <dbReference type="ChEBI" id="CHEBI:15378"/>
        <dbReference type="ChEBI" id="CHEBI:30616"/>
        <dbReference type="ChEBI" id="CHEBI:47013"/>
        <dbReference type="ChEBI" id="CHEBI:78346"/>
        <dbReference type="ChEBI" id="CHEBI:456216"/>
        <dbReference type="EC" id="2.7.1.15"/>
    </reaction>
</comment>
<dbReference type="InterPro" id="IPR011611">
    <property type="entry name" value="PfkB_dom"/>
</dbReference>
<evidence type="ECO:0000256" key="1">
    <source>
        <dbReference type="ARBA" id="ARBA00005380"/>
    </source>
</evidence>
<dbReference type="PROSITE" id="PS00584">
    <property type="entry name" value="PFKB_KINASES_2"/>
    <property type="match status" value="1"/>
</dbReference>
<dbReference type="HAMAP" id="MF_01987">
    <property type="entry name" value="Ribokinase"/>
    <property type="match status" value="1"/>
</dbReference>
<evidence type="ECO:0000313" key="15">
    <source>
        <dbReference type="Proteomes" id="UP000051181"/>
    </source>
</evidence>
<feature type="binding site" evidence="12">
    <location>
        <position position="253"/>
    </location>
    <ligand>
        <name>substrate</name>
    </ligand>
</feature>
<keyword evidence="4 12" id="KW-0808">Transferase</keyword>
<feature type="binding site" evidence="12">
    <location>
        <position position="293"/>
    </location>
    <ligand>
        <name>K(+)</name>
        <dbReference type="ChEBI" id="CHEBI:29103"/>
    </ligand>
</feature>
<keyword evidence="12" id="KW-0963">Cytoplasm</keyword>
<dbReference type="EMBL" id="AZCN01000003">
    <property type="protein sequence ID" value="KRK19108.1"/>
    <property type="molecule type" value="Genomic_DNA"/>
</dbReference>
<dbReference type="GO" id="GO:0004747">
    <property type="term" value="F:ribokinase activity"/>
    <property type="evidence" value="ECO:0007669"/>
    <property type="project" value="UniProtKB-UniRule"/>
</dbReference>
<evidence type="ECO:0000313" key="14">
    <source>
        <dbReference type="EMBL" id="KRK19108.1"/>
    </source>
</evidence>
<keyword evidence="8 12" id="KW-0067">ATP-binding</keyword>
<organism evidence="14 15">
    <name type="scientific">Loigolactobacillus coryniformis subsp. coryniformis KCTC 3167 = DSM 20001</name>
    <dbReference type="NCBI Taxonomy" id="913848"/>
    <lineage>
        <taxon>Bacteria</taxon>
        <taxon>Bacillati</taxon>
        <taxon>Bacillota</taxon>
        <taxon>Bacilli</taxon>
        <taxon>Lactobacillales</taxon>
        <taxon>Lactobacillaceae</taxon>
        <taxon>Loigolactobacillus</taxon>
    </lineage>
</organism>
<feature type="binding site" evidence="12">
    <location>
        <position position="247"/>
    </location>
    <ligand>
        <name>K(+)</name>
        <dbReference type="ChEBI" id="CHEBI:29103"/>
    </ligand>
</feature>
<dbReference type="PANTHER" id="PTHR10584:SF166">
    <property type="entry name" value="RIBOKINASE"/>
    <property type="match status" value="1"/>
</dbReference>
<keyword evidence="7 12" id="KW-0418">Kinase</keyword>
<dbReference type="CDD" id="cd01174">
    <property type="entry name" value="ribokinase"/>
    <property type="match status" value="1"/>
</dbReference>
<keyword evidence="10 12" id="KW-0630">Potassium</keyword>
<feature type="binding site" evidence="12">
    <location>
        <position position="289"/>
    </location>
    <ligand>
        <name>K(+)</name>
        <dbReference type="ChEBI" id="CHEBI:29103"/>
    </ligand>
</feature>
<dbReference type="GO" id="GO:0005829">
    <property type="term" value="C:cytosol"/>
    <property type="evidence" value="ECO:0007669"/>
    <property type="project" value="TreeGrafter"/>
</dbReference>
<gene>
    <name evidence="12" type="primary">rbsK</name>
    <name evidence="14" type="ORF">FD22_GL001146</name>
</gene>
<evidence type="ECO:0000256" key="6">
    <source>
        <dbReference type="ARBA" id="ARBA00022741"/>
    </source>
</evidence>
<feature type="binding site" evidence="12">
    <location>
        <position position="278"/>
    </location>
    <ligand>
        <name>ATP</name>
        <dbReference type="ChEBI" id="CHEBI:30616"/>
    </ligand>
</feature>
<dbReference type="InterPro" id="IPR002173">
    <property type="entry name" value="Carboh/pur_kinase_PfkB_CS"/>
</dbReference>
<evidence type="ECO:0000256" key="3">
    <source>
        <dbReference type="ARBA" id="ARBA00016943"/>
    </source>
</evidence>
<keyword evidence="6 12" id="KW-0547">Nucleotide-binding</keyword>
<feature type="binding site" evidence="12">
    <location>
        <begin position="39"/>
        <end position="43"/>
    </location>
    <ligand>
        <name>substrate</name>
    </ligand>
</feature>
<dbReference type="PATRIC" id="fig|913848.6.peg.1183"/>
<dbReference type="PANTHER" id="PTHR10584">
    <property type="entry name" value="SUGAR KINASE"/>
    <property type="match status" value="1"/>
</dbReference>
<evidence type="ECO:0000256" key="12">
    <source>
        <dbReference type="HAMAP-Rule" id="MF_01987"/>
    </source>
</evidence>
<feature type="domain" description="Carbohydrate kinase PfkB" evidence="13">
    <location>
        <begin position="1"/>
        <end position="296"/>
    </location>
</feature>
<comment type="similarity">
    <text evidence="12">Belongs to the carbohydrate kinase PfkB family. Ribokinase subfamily.</text>
</comment>
<comment type="activity regulation">
    <text evidence="12">Activated by a monovalent cation that binds near, but not in, the active site. The most likely occupant of the site in vivo is potassium. Ion binding induces a conformational change that may alter substrate affinity.</text>
</comment>
<comment type="subunit">
    <text evidence="12">Homodimer.</text>
</comment>
<keyword evidence="9 12" id="KW-0460">Magnesium</keyword>
<evidence type="ECO:0000256" key="10">
    <source>
        <dbReference type="ARBA" id="ARBA00022958"/>
    </source>
</evidence>
<keyword evidence="5 12" id="KW-0479">Metal-binding</keyword>
<name>A0A0R1FID7_9LACO</name>
<evidence type="ECO:0000256" key="9">
    <source>
        <dbReference type="ARBA" id="ARBA00022842"/>
    </source>
</evidence>
<feature type="binding site" evidence="12">
    <location>
        <position position="284"/>
    </location>
    <ligand>
        <name>K(+)</name>
        <dbReference type="ChEBI" id="CHEBI:29103"/>
    </ligand>
</feature>
<evidence type="ECO:0000259" key="13">
    <source>
        <dbReference type="Pfam" id="PF00294"/>
    </source>
</evidence>
<evidence type="ECO:0000256" key="2">
    <source>
        <dbReference type="ARBA" id="ARBA00012035"/>
    </source>
</evidence>
<sequence>MTRVTILGSINVDTILQIPRLPKPGETLAMSGKQVAGGGKGANQAIAAARAEADTAFIGKVGDDANGKMMLKALQNAKIDTTQISTSNYADTGEAFILLDDNGQNSILVDGGTNQEIKIGDIETAHETIENADFLITQFETPLTTTLAAFRYAKSVGVTTILNPAPAKTDLDPELLKLTDLIVPNETESETLTGIKVTDEASMNAAATALIKQGVKAVIITVGAKGAYYQTKANHGFVKAFKVDAVDTTAAGDTFIGALSSRLNSDLSNLPAAVLFANKASSLTVQKLGAQPSIPHLSEILADGEIKKA</sequence>
<evidence type="ECO:0000256" key="4">
    <source>
        <dbReference type="ARBA" id="ARBA00022679"/>
    </source>
</evidence>
<evidence type="ECO:0000256" key="7">
    <source>
        <dbReference type="ARBA" id="ARBA00022777"/>
    </source>
</evidence>
<dbReference type="InterPro" id="IPR029056">
    <property type="entry name" value="Ribokinase-like"/>
</dbReference>
<feature type="binding site" evidence="12">
    <location>
        <begin position="11"/>
        <end position="13"/>
    </location>
    <ligand>
        <name>substrate</name>
    </ligand>
</feature>
<feature type="binding site" evidence="12">
    <location>
        <position position="249"/>
    </location>
    <ligand>
        <name>K(+)</name>
        <dbReference type="ChEBI" id="CHEBI:29103"/>
    </ligand>
</feature>
<feature type="binding site" evidence="12">
    <location>
        <position position="185"/>
    </location>
    <ligand>
        <name>ATP</name>
        <dbReference type="ChEBI" id="CHEBI:30616"/>
    </ligand>
</feature>
<protein>
    <recommendedName>
        <fullName evidence="3 12">Ribokinase</fullName>
        <shortName evidence="12">RK</shortName>
        <ecNumber evidence="2 12">2.7.1.15</ecNumber>
    </recommendedName>
</protein>
<dbReference type="AlphaFoldDB" id="A0A0R1FID7"/>
<keyword evidence="11 12" id="KW-0119">Carbohydrate metabolism</keyword>
<dbReference type="InterPro" id="IPR011877">
    <property type="entry name" value="Ribokinase"/>
</dbReference>
<dbReference type="Pfam" id="PF00294">
    <property type="entry name" value="PfkB"/>
    <property type="match status" value="1"/>
</dbReference>
<dbReference type="GeneID" id="65915886"/>
<evidence type="ECO:0000256" key="11">
    <source>
        <dbReference type="ARBA" id="ARBA00023277"/>
    </source>
</evidence>
<dbReference type="GO" id="GO:0019303">
    <property type="term" value="P:D-ribose catabolic process"/>
    <property type="evidence" value="ECO:0007669"/>
    <property type="project" value="UniProtKB-UniRule"/>
</dbReference>
<comment type="similarity">
    <text evidence="1">Belongs to the carbohydrate kinase pfkB family.</text>
</comment>
<comment type="cofactor">
    <cofactor evidence="12">
        <name>Mg(2+)</name>
        <dbReference type="ChEBI" id="CHEBI:18420"/>
    </cofactor>
    <text evidence="12">Requires a divalent cation, most likely magnesium in vivo, as an electrophilic catalyst to aid phosphoryl group transfer. It is the chelate of the metal and the nucleotide that is the actual substrate.</text>
</comment>
<proteinExistence type="inferred from homology"/>
<dbReference type="SUPFAM" id="SSF53613">
    <property type="entry name" value="Ribokinase-like"/>
    <property type="match status" value="1"/>
</dbReference>
<dbReference type="GO" id="GO:0046872">
    <property type="term" value="F:metal ion binding"/>
    <property type="evidence" value="ECO:0007669"/>
    <property type="project" value="UniProtKB-KW"/>
</dbReference>
<reference evidence="14 15" key="1">
    <citation type="journal article" date="2015" name="Genome Announc.">
        <title>Expanding the biotechnology potential of lactobacilli through comparative genomics of 213 strains and associated genera.</title>
        <authorList>
            <person name="Sun Z."/>
            <person name="Harris H.M."/>
            <person name="McCann A."/>
            <person name="Guo C."/>
            <person name="Argimon S."/>
            <person name="Zhang W."/>
            <person name="Yang X."/>
            <person name="Jeffery I.B."/>
            <person name="Cooney J.C."/>
            <person name="Kagawa T.F."/>
            <person name="Liu W."/>
            <person name="Song Y."/>
            <person name="Salvetti E."/>
            <person name="Wrobel A."/>
            <person name="Rasinkangas P."/>
            <person name="Parkhill J."/>
            <person name="Rea M.C."/>
            <person name="O'Sullivan O."/>
            <person name="Ritari J."/>
            <person name="Douillard F.P."/>
            <person name="Paul Ross R."/>
            <person name="Yang R."/>
            <person name="Briner A.E."/>
            <person name="Felis G.E."/>
            <person name="de Vos W.M."/>
            <person name="Barrangou R."/>
            <person name="Klaenhammer T.R."/>
            <person name="Caufield P.W."/>
            <person name="Cui Y."/>
            <person name="Zhang H."/>
            <person name="O'Toole P.W."/>
        </authorList>
    </citation>
    <scope>NUCLEOTIDE SEQUENCE [LARGE SCALE GENOMIC DNA]</scope>
    <source>
        <strain evidence="14 15">DSM 20001</strain>
    </source>
</reference>
<dbReference type="InterPro" id="IPR002139">
    <property type="entry name" value="Ribo/fructo_kinase"/>
</dbReference>
<dbReference type="RefSeq" id="WP_010011370.1">
    <property type="nucleotide sequence ID" value="NZ_AZCN01000003.1"/>
</dbReference>
<evidence type="ECO:0000256" key="5">
    <source>
        <dbReference type="ARBA" id="ARBA00022723"/>
    </source>
</evidence>